<organism evidence="7 8">
    <name type="scientific">Corynebacterium renale</name>
    <dbReference type="NCBI Taxonomy" id="1724"/>
    <lineage>
        <taxon>Bacteria</taxon>
        <taxon>Bacillati</taxon>
        <taxon>Actinomycetota</taxon>
        <taxon>Actinomycetes</taxon>
        <taxon>Mycobacteriales</taxon>
        <taxon>Corynebacteriaceae</taxon>
        <taxon>Corynebacterium</taxon>
    </lineage>
</organism>
<dbReference type="InterPro" id="IPR023485">
    <property type="entry name" value="Ptyr_pPase"/>
</dbReference>
<dbReference type="Gene3D" id="3.40.50.2300">
    <property type="match status" value="1"/>
</dbReference>
<name>A0A2A9DP16_9CORY</name>
<evidence type="ECO:0000256" key="3">
    <source>
        <dbReference type="ARBA" id="ARBA00022801"/>
    </source>
</evidence>
<dbReference type="PANTHER" id="PTHR11717">
    <property type="entry name" value="LOW MOLECULAR WEIGHT PROTEIN TYROSINE PHOSPHATASE"/>
    <property type="match status" value="1"/>
</dbReference>
<evidence type="ECO:0000256" key="5">
    <source>
        <dbReference type="PIRSR" id="PIRSR617867-1"/>
    </source>
</evidence>
<protein>
    <recommendedName>
        <fullName evidence="2">protein-tyrosine-phosphatase</fullName>
        <ecNumber evidence="2">3.1.3.48</ecNumber>
    </recommendedName>
</protein>
<dbReference type="InterPro" id="IPR050438">
    <property type="entry name" value="LMW_PTPase"/>
</dbReference>
<keyword evidence="3" id="KW-0378">Hydrolase</keyword>
<dbReference type="PRINTS" id="PR00719">
    <property type="entry name" value="LMWPTPASE"/>
</dbReference>
<accession>A0A2A9DP16</accession>
<feature type="active site" evidence="5">
    <location>
        <position position="18"/>
    </location>
</feature>
<sequence length="161" mass="17317">MTQHNVVISFVCTGNICRSPMAEAILKHTLSEEGRTDVEVVSCGTGGWHIGQAPDKRALAELSAHGYDGSALRASQFAQRDADADLLIALDNGHRSHLIASGVPEEKVALLRDFDPNSPDGANVDDPYYGGPEGFTVTRNQIEAAIPGILKWVNSYTEGRE</sequence>
<keyword evidence="4" id="KW-0904">Protein phosphatase</keyword>
<dbReference type="STRING" id="1724.GCA_001044175_01275"/>
<reference evidence="7 8" key="1">
    <citation type="submission" date="2017-10" db="EMBL/GenBank/DDBJ databases">
        <title>Sequencing the genomes of 1000 actinobacteria strains.</title>
        <authorList>
            <person name="Klenk H.-P."/>
        </authorList>
    </citation>
    <scope>NUCLEOTIDE SEQUENCE [LARGE SCALE GENOMIC DNA]</scope>
    <source>
        <strain evidence="7 8">DSM 20688</strain>
    </source>
</reference>
<keyword evidence="8" id="KW-1185">Reference proteome</keyword>
<dbReference type="EC" id="3.1.3.48" evidence="2"/>
<dbReference type="InterPro" id="IPR017867">
    <property type="entry name" value="Tyr_phospatase_low_mol_wt"/>
</dbReference>
<dbReference type="SUPFAM" id="SSF52788">
    <property type="entry name" value="Phosphotyrosine protein phosphatases I"/>
    <property type="match status" value="1"/>
</dbReference>
<evidence type="ECO:0000259" key="6">
    <source>
        <dbReference type="SMART" id="SM00226"/>
    </source>
</evidence>
<evidence type="ECO:0000313" key="8">
    <source>
        <dbReference type="Proteomes" id="UP000221653"/>
    </source>
</evidence>
<evidence type="ECO:0000313" key="7">
    <source>
        <dbReference type="EMBL" id="PFG28334.1"/>
    </source>
</evidence>
<dbReference type="RefSeq" id="WP_048379457.1">
    <property type="nucleotide sequence ID" value="NZ_LDYE01000003.1"/>
</dbReference>
<dbReference type="InterPro" id="IPR036196">
    <property type="entry name" value="Ptyr_pPase_sf"/>
</dbReference>
<proteinExistence type="inferred from homology"/>
<gene>
    <name evidence="7" type="ORF">ATK06_1442</name>
</gene>
<dbReference type="OrthoDB" id="9784339at2"/>
<evidence type="ECO:0000256" key="4">
    <source>
        <dbReference type="ARBA" id="ARBA00022912"/>
    </source>
</evidence>
<evidence type="ECO:0000256" key="2">
    <source>
        <dbReference type="ARBA" id="ARBA00013064"/>
    </source>
</evidence>
<dbReference type="Pfam" id="PF01451">
    <property type="entry name" value="LMWPc"/>
    <property type="match status" value="1"/>
</dbReference>
<dbReference type="PANTHER" id="PTHR11717:SF7">
    <property type="entry name" value="LOW MOLECULAR WEIGHT PHOSPHOTYROSINE PROTEIN PHOSPHATASE"/>
    <property type="match status" value="1"/>
</dbReference>
<feature type="active site" description="Nucleophile" evidence="5">
    <location>
        <position position="12"/>
    </location>
</feature>
<feature type="domain" description="Phosphotyrosine protein phosphatase I" evidence="6">
    <location>
        <begin position="6"/>
        <end position="152"/>
    </location>
</feature>
<feature type="active site" description="Proton donor" evidence="5">
    <location>
        <position position="126"/>
    </location>
</feature>
<comment type="caution">
    <text evidence="7">The sequence shown here is derived from an EMBL/GenBank/DDBJ whole genome shotgun (WGS) entry which is preliminary data.</text>
</comment>
<evidence type="ECO:0000256" key="1">
    <source>
        <dbReference type="ARBA" id="ARBA00011063"/>
    </source>
</evidence>
<dbReference type="GO" id="GO:0004725">
    <property type="term" value="F:protein tyrosine phosphatase activity"/>
    <property type="evidence" value="ECO:0007669"/>
    <property type="project" value="UniProtKB-EC"/>
</dbReference>
<comment type="similarity">
    <text evidence="1">Belongs to the low molecular weight phosphotyrosine protein phosphatase family.</text>
</comment>
<dbReference type="Proteomes" id="UP000221653">
    <property type="component" value="Unassembled WGS sequence"/>
</dbReference>
<dbReference type="AlphaFoldDB" id="A0A2A9DP16"/>
<dbReference type="CDD" id="cd16343">
    <property type="entry name" value="LMWPTP"/>
    <property type="match status" value="1"/>
</dbReference>
<dbReference type="SMART" id="SM00226">
    <property type="entry name" value="LMWPc"/>
    <property type="match status" value="1"/>
</dbReference>
<dbReference type="EMBL" id="PDJF01000001">
    <property type="protein sequence ID" value="PFG28334.1"/>
    <property type="molecule type" value="Genomic_DNA"/>
</dbReference>